<evidence type="ECO:0000256" key="1">
    <source>
        <dbReference type="SAM" id="MobiDB-lite"/>
    </source>
</evidence>
<protein>
    <submittedName>
        <fullName evidence="2">Uncharacterized protein</fullName>
    </submittedName>
</protein>
<comment type="caution">
    <text evidence="2">The sequence shown here is derived from an EMBL/GenBank/DDBJ whole genome shotgun (WGS) entry which is preliminary data.</text>
</comment>
<keyword evidence="3" id="KW-1185">Reference proteome</keyword>
<dbReference type="EMBL" id="LXQA010777456">
    <property type="protein sequence ID" value="MCI70512.1"/>
    <property type="molecule type" value="Genomic_DNA"/>
</dbReference>
<accession>A0A392UAT6</accession>
<evidence type="ECO:0000313" key="3">
    <source>
        <dbReference type="Proteomes" id="UP000265520"/>
    </source>
</evidence>
<feature type="non-terminal residue" evidence="2">
    <location>
        <position position="80"/>
    </location>
</feature>
<reference evidence="2 3" key="1">
    <citation type="journal article" date="2018" name="Front. Plant Sci.">
        <title>Red Clover (Trifolium pratense) and Zigzag Clover (T. medium) - A Picture of Genomic Similarities and Differences.</title>
        <authorList>
            <person name="Dluhosova J."/>
            <person name="Istvanek J."/>
            <person name="Nedelnik J."/>
            <person name="Repkova J."/>
        </authorList>
    </citation>
    <scope>NUCLEOTIDE SEQUENCE [LARGE SCALE GENOMIC DNA]</scope>
    <source>
        <strain evidence="3">cv. 10/8</strain>
        <tissue evidence="2">Leaf</tissue>
    </source>
</reference>
<feature type="compositionally biased region" description="Basic and acidic residues" evidence="1">
    <location>
        <begin position="7"/>
        <end position="24"/>
    </location>
</feature>
<feature type="non-terminal residue" evidence="2">
    <location>
        <position position="1"/>
    </location>
</feature>
<proteinExistence type="predicted"/>
<organism evidence="2 3">
    <name type="scientific">Trifolium medium</name>
    <dbReference type="NCBI Taxonomy" id="97028"/>
    <lineage>
        <taxon>Eukaryota</taxon>
        <taxon>Viridiplantae</taxon>
        <taxon>Streptophyta</taxon>
        <taxon>Embryophyta</taxon>
        <taxon>Tracheophyta</taxon>
        <taxon>Spermatophyta</taxon>
        <taxon>Magnoliopsida</taxon>
        <taxon>eudicotyledons</taxon>
        <taxon>Gunneridae</taxon>
        <taxon>Pentapetalae</taxon>
        <taxon>rosids</taxon>
        <taxon>fabids</taxon>
        <taxon>Fabales</taxon>
        <taxon>Fabaceae</taxon>
        <taxon>Papilionoideae</taxon>
        <taxon>50 kb inversion clade</taxon>
        <taxon>NPAAA clade</taxon>
        <taxon>Hologalegina</taxon>
        <taxon>IRL clade</taxon>
        <taxon>Trifolieae</taxon>
        <taxon>Trifolium</taxon>
    </lineage>
</organism>
<evidence type="ECO:0000313" key="2">
    <source>
        <dbReference type="EMBL" id="MCI70512.1"/>
    </source>
</evidence>
<name>A0A392UAT6_9FABA</name>
<sequence length="80" mass="9574">ERRPSPRRNESSSRNSPRREERYARNSSRRRTPRRNSPPPRQHRRHSPVEDERHQGPLSQRIMDLPLPTGLEKPPAMDIY</sequence>
<feature type="region of interest" description="Disordered" evidence="1">
    <location>
        <begin position="1"/>
        <end position="80"/>
    </location>
</feature>
<dbReference type="AlphaFoldDB" id="A0A392UAT6"/>
<dbReference type="Proteomes" id="UP000265520">
    <property type="component" value="Unassembled WGS sequence"/>
</dbReference>